<gene>
    <name evidence="2" type="ORF">RsTaC01_0651</name>
</gene>
<evidence type="ECO:0000313" key="2">
    <source>
        <dbReference type="EMBL" id="BED92773.1"/>
    </source>
</evidence>
<protein>
    <recommendedName>
        <fullName evidence="1">Contractile injection system tube protein N-terminal domain-containing protein</fullName>
    </recommendedName>
</protein>
<name>A0AA48KXU4_9FIRM</name>
<sequence length="211" mass="23445">MSYRTYALNDFSVVSKAFIYTLNNDLSKKDKLPVQFNPSTFSFAVKSKTNILPMTENRIKLKRGGTDKEDNCRKINFTLMYDIFDEYNLRTLNDTIGLNGISLLEEDVTSLPKLVKHAGGYVVFSWGGEDWGSDRDEDIGGFLGIMAAANVDFACFSRWGKPLKASVAIDIVEDTGTKLSPTTVMDIKSENMLENVSTYAGVAAMNALRAF</sequence>
<evidence type="ECO:0000259" key="1">
    <source>
        <dbReference type="Pfam" id="PF19266"/>
    </source>
</evidence>
<organism evidence="2">
    <name type="scientific">Candidatus Paraimprobicoccus trichonymphae</name>
    <dbReference type="NCBI Taxonomy" id="3033793"/>
    <lineage>
        <taxon>Bacteria</taxon>
        <taxon>Bacillati</taxon>
        <taxon>Bacillota</taxon>
        <taxon>Clostridia</taxon>
        <taxon>Candidatus Paraimprobicoccus</taxon>
    </lineage>
</organism>
<dbReference type="Proteomes" id="UP001335720">
    <property type="component" value="Chromosome"/>
</dbReference>
<dbReference type="KEGG" id="ptrh:RsTaC01_0651"/>
<dbReference type="Pfam" id="PF19266">
    <property type="entry name" value="CIS_tube"/>
    <property type="match status" value="1"/>
</dbReference>
<dbReference type="EMBL" id="AP027925">
    <property type="protein sequence ID" value="BED92773.1"/>
    <property type="molecule type" value="Genomic_DNA"/>
</dbReference>
<accession>A0AA48KXU4</accession>
<reference evidence="2" key="1">
    <citation type="journal article" date="2023" name="ISME J.">
        <title>Emergence of putative energy parasites within Clostridia revealed by genome analysis of a novel endosymbiotic clade.</title>
        <authorList>
            <person name="Takahashi K."/>
            <person name="Kuwahara H."/>
            <person name="Horikawa Y."/>
            <person name="Izawa K."/>
            <person name="Kato D."/>
            <person name="Inagaki T."/>
            <person name="Yuki M."/>
            <person name="Ohkuma M."/>
            <person name="Hongoh Y."/>
        </authorList>
    </citation>
    <scope>NUCLEOTIDE SEQUENCE</scope>
    <source>
        <strain evidence="2">RsTa-C01</strain>
    </source>
</reference>
<dbReference type="InterPro" id="IPR045361">
    <property type="entry name" value="CIS_tube_prot_N"/>
</dbReference>
<dbReference type="AlphaFoldDB" id="A0AA48KXU4"/>
<proteinExistence type="predicted"/>
<feature type="domain" description="Contractile injection system tube protein N-terminal" evidence="1">
    <location>
        <begin position="23"/>
        <end position="175"/>
    </location>
</feature>